<sequence>MSMYRNRYFLAGILLILLGIQFRMVDSFLLNESTTRALARVTKSTPVADNSTMSSFLMQVHPKPMKRVTPPRWLGLAMIAVGVVCSSHALAIPRSHS</sequence>
<keyword evidence="3" id="KW-1185">Reference proteome</keyword>
<dbReference type="AlphaFoldDB" id="A0A5C6EMF7"/>
<dbReference type="Proteomes" id="UP000317977">
    <property type="component" value="Unassembled WGS sequence"/>
</dbReference>
<dbReference type="EMBL" id="SJPX01000004">
    <property type="protein sequence ID" value="TWU49675.1"/>
    <property type="molecule type" value="Genomic_DNA"/>
</dbReference>
<feature type="transmembrane region" description="Helical" evidence="1">
    <location>
        <begin position="73"/>
        <end position="92"/>
    </location>
</feature>
<keyword evidence="1" id="KW-1133">Transmembrane helix</keyword>
<comment type="caution">
    <text evidence="2">The sequence shown here is derived from an EMBL/GenBank/DDBJ whole genome shotgun (WGS) entry which is preliminary data.</text>
</comment>
<dbReference type="RefSeq" id="WP_146535890.1">
    <property type="nucleotide sequence ID" value="NZ_SJPX01000004.1"/>
</dbReference>
<keyword evidence="1" id="KW-0812">Transmembrane</keyword>
<evidence type="ECO:0000256" key="1">
    <source>
        <dbReference type="SAM" id="Phobius"/>
    </source>
</evidence>
<gene>
    <name evidence="2" type="ORF">Poly59_42970</name>
</gene>
<evidence type="ECO:0000313" key="2">
    <source>
        <dbReference type="EMBL" id="TWU49675.1"/>
    </source>
</evidence>
<protein>
    <submittedName>
        <fullName evidence="2">Uncharacterized protein</fullName>
    </submittedName>
</protein>
<accession>A0A5C6EMF7</accession>
<reference evidence="2 3" key="1">
    <citation type="submission" date="2019-02" db="EMBL/GenBank/DDBJ databases">
        <title>Deep-cultivation of Planctomycetes and their phenomic and genomic characterization uncovers novel biology.</title>
        <authorList>
            <person name="Wiegand S."/>
            <person name="Jogler M."/>
            <person name="Boedeker C."/>
            <person name="Pinto D."/>
            <person name="Vollmers J."/>
            <person name="Rivas-Marin E."/>
            <person name="Kohn T."/>
            <person name="Peeters S.H."/>
            <person name="Heuer A."/>
            <person name="Rast P."/>
            <person name="Oberbeckmann S."/>
            <person name="Bunk B."/>
            <person name="Jeske O."/>
            <person name="Meyerdierks A."/>
            <person name="Storesund J.E."/>
            <person name="Kallscheuer N."/>
            <person name="Luecker S."/>
            <person name="Lage O.M."/>
            <person name="Pohl T."/>
            <person name="Merkel B.J."/>
            <person name="Hornburger P."/>
            <person name="Mueller R.-W."/>
            <person name="Bruemmer F."/>
            <person name="Labrenz M."/>
            <person name="Spormann A.M."/>
            <person name="Op Den Camp H."/>
            <person name="Overmann J."/>
            <person name="Amann R."/>
            <person name="Jetten M.S.M."/>
            <person name="Mascher T."/>
            <person name="Medema M.H."/>
            <person name="Devos D.P."/>
            <person name="Kaster A.-K."/>
            <person name="Ovreas L."/>
            <person name="Rohde M."/>
            <person name="Galperin M.Y."/>
            <person name="Jogler C."/>
        </authorList>
    </citation>
    <scope>NUCLEOTIDE SEQUENCE [LARGE SCALE GENOMIC DNA]</scope>
    <source>
        <strain evidence="2 3">Poly59</strain>
    </source>
</reference>
<organism evidence="2 3">
    <name type="scientific">Rubripirellula reticaptiva</name>
    <dbReference type="NCBI Taxonomy" id="2528013"/>
    <lineage>
        <taxon>Bacteria</taxon>
        <taxon>Pseudomonadati</taxon>
        <taxon>Planctomycetota</taxon>
        <taxon>Planctomycetia</taxon>
        <taxon>Pirellulales</taxon>
        <taxon>Pirellulaceae</taxon>
        <taxon>Rubripirellula</taxon>
    </lineage>
</organism>
<keyword evidence="1" id="KW-0472">Membrane</keyword>
<name>A0A5C6EMF7_9BACT</name>
<dbReference type="OrthoDB" id="289134at2"/>
<evidence type="ECO:0000313" key="3">
    <source>
        <dbReference type="Proteomes" id="UP000317977"/>
    </source>
</evidence>
<proteinExistence type="predicted"/>